<dbReference type="EMBL" id="CM000143">
    <property type="protein sequence ID" value="EEE65870.1"/>
    <property type="molecule type" value="Genomic_DNA"/>
</dbReference>
<dbReference type="PANTHER" id="PTHR33108">
    <property type="entry name" value="OS01G0745000 PROTEIN"/>
    <property type="match status" value="1"/>
</dbReference>
<protein>
    <submittedName>
        <fullName evidence="2">Uncharacterized protein</fullName>
    </submittedName>
</protein>
<evidence type="ECO:0000256" key="1">
    <source>
        <dbReference type="SAM" id="MobiDB-lite"/>
    </source>
</evidence>
<dbReference type="InterPro" id="IPR012876">
    <property type="entry name" value="DUF1677_pln"/>
</dbReference>
<reference evidence="2" key="2">
    <citation type="submission" date="2008-12" db="EMBL/GenBank/DDBJ databases">
        <title>Improved gene annotation of the rice (Oryza sativa) genomes.</title>
        <authorList>
            <person name="Wang J."/>
            <person name="Li R."/>
            <person name="Fan W."/>
            <person name="Huang Q."/>
            <person name="Zhang J."/>
            <person name="Zhou Y."/>
            <person name="Hu Y."/>
            <person name="Zi S."/>
            <person name="Li J."/>
            <person name="Ni P."/>
            <person name="Zheng H."/>
            <person name="Zhang Y."/>
            <person name="Zhao M."/>
            <person name="Hao Q."/>
            <person name="McDermott J."/>
            <person name="Samudrala R."/>
            <person name="Kristiansen K."/>
            <person name="Wong G.K.-S."/>
        </authorList>
    </citation>
    <scope>NUCLEOTIDE SEQUENCE</scope>
</reference>
<evidence type="ECO:0000313" key="2">
    <source>
        <dbReference type="EMBL" id="EAZ37330.1"/>
    </source>
</evidence>
<accession>A3BCP1</accession>
<dbReference type="PANTHER" id="PTHR33108:SF51">
    <property type="entry name" value="DUF1677 FAMILY PROTEIN (DUF1677)"/>
    <property type="match status" value="1"/>
</dbReference>
<organism evidence="2">
    <name type="scientific">Oryza sativa subsp. japonica</name>
    <name type="common">Rice</name>
    <dbReference type="NCBI Taxonomy" id="39947"/>
    <lineage>
        <taxon>Eukaryota</taxon>
        <taxon>Viridiplantae</taxon>
        <taxon>Streptophyta</taxon>
        <taxon>Embryophyta</taxon>
        <taxon>Tracheophyta</taxon>
        <taxon>Spermatophyta</taxon>
        <taxon>Magnoliopsida</taxon>
        <taxon>Liliopsida</taxon>
        <taxon>Poales</taxon>
        <taxon>Poaceae</taxon>
        <taxon>BOP clade</taxon>
        <taxon>Oryzoideae</taxon>
        <taxon>Oryzeae</taxon>
        <taxon>Oryzinae</taxon>
        <taxon>Oryza</taxon>
        <taxon>Oryza sativa</taxon>
    </lineage>
</organism>
<sequence>MAMAAPFIAMASNMQGVVSVDGNAEKRRRTSSDALQRTVSDVSYELHHHVGAKGTTMVDDAAAAEQKQQLDDIAEAVAEEAARRGGAGGVEAALRAHTAVCKRFNGFGRTHPVLFQAEAMREILRKRSKLGPRSRSSINPREARQAGAAGGGGIARSSSCLPFITDEFSQRVNIN</sequence>
<name>A3BCP1_ORYSJ</name>
<proteinExistence type="predicted"/>
<accession>B9FPY5</accession>
<reference evidence="2" key="1">
    <citation type="journal article" date="2005" name="PLoS Biol.">
        <title>The genomes of Oryza sativa: a history of duplications.</title>
        <authorList>
            <person name="Yu J."/>
            <person name="Wang J."/>
            <person name="Lin W."/>
            <person name="Li S."/>
            <person name="Li H."/>
            <person name="Zhou J."/>
            <person name="Ni P."/>
            <person name="Dong W."/>
            <person name="Hu S."/>
            <person name="Zeng C."/>
            <person name="Zhang J."/>
            <person name="Zhang Y."/>
            <person name="Li R."/>
            <person name="Xu Z."/>
            <person name="Li S."/>
            <person name="Li X."/>
            <person name="Zheng H."/>
            <person name="Cong L."/>
            <person name="Lin L."/>
            <person name="Yin J."/>
            <person name="Geng J."/>
            <person name="Li G."/>
            <person name="Shi J."/>
            <person name="Liu J."/>
            <person name="Lv H."/>
            <person name="Li J."/>
            <person name="Wang J."/>
            <person name="Deng Y."/>
            <person name="Ran L."/>
            <person name="Shi X."/>
            <person name="Wang X."/>
            <person name="Wu Q."/>
            <person name="Li C."/>
            <person name="Ren X."/>
            <person name="Wang J."/>
            <person name="Wang X."/>
            <person name="Li D."/>
            <person name="Liu D."/>
            <person name="Zhang X."/>
            <person name="Ji Z."/>
            <person name="Zhao W."/>
            <person name="Sun Y."/>
            <person name="Zhang Z."/>
            <person name="Bao J."/>
            <person name="Han Y."/>
            <person name="Dong L."/>
            <person name="Ji J."/>
            <person name="Chen P."/>
            <person name="Wu S."/>
            <person name="Liu J."/>
            <person name="Xiao Y."/>
            <person name="Bu D."/>
            <person name="Tan J."/>
            <person name="Yang L."/>
            <person name="Ye C."/>
            <person name="Zhang J."/>
            <person name="Xu J."/>
            <person name="Zhou Y."/>
            <person name="Yu Y."/>
            <person name="Zhang B."/>
            <person name="Zhuang S."/>
            <person name="Wei H."/>
            <person name="Liu B."/>
            <person name="Lei M."/>
            <person name="Yu H."/>
            <person name="Li Y."/>
            <person name="Xu H."/>
            <person name="Wei S."/>
            <person name="He X."/>
            <person name="Fang L."/>
            <person name="Zhang Z."/>
            <person name="Zhang Y."/>
            <person name="Huang X."/>
            <person name="Su Z."/>
            <person name="Tong W."/>
            <person name="Li J."/>
            <person name="Tong Z."/>
            <person name="Li S."/>
            <person name="Ye J."/>
            <person name="Wang L."/>
            <person name="Fang L."/>
            <person name="Lei T."/>
            <person name="Chen C."/>
            <person name="Chen H."/>
            <person name="Xu Z."/>
            <person name="Li H."/>
            <person name="Huang H."/>
            <person name="Zhang F."/>
            <person name="Xu H."/>
            <person name="Li N."/>
            <person name="Zhao C."/>
            <person name="Li S."/>
            <person name="Dong L."/>
            <person name="Huang Y."/>
            <person name="Li L."/>
            <person name="Xi Y."/>
            <person name="Qi Q."/>
            <person name="Li W."/>
            <person name="Zhang B."/>
            <person name="Hu W."/>
            <person name="Zhang Y."/>
            <person name="Tian X."/>
            <person name="Jiao Y."/>
            <person name="Liang X."/>
            <person name="Jin J."/>
            <person name="Gao L."/>
            <person name="Zheng W."/>
            <person name="Hao B."/>
            <person name="Liu S."/>
            <person name="Wang W."/>
            <person name="Yuan L."/>
            <person name="Cao M."/>
            <person name="McDermott J."/>
            <person name="Samudrala R."/>
            <person name="Wang J."/>
            <person name="Wong G.K."/>
            <person name="Yang H."/>
        </authorList>
    </citation>
    <scope>NUCLEOTIDE SEQUENCE [LARGE SCALE GENOMIC DNA]</scope>
</reference>
<gene>
    <name evidence="3" type="ORF">OsJ_21668</name>
    <name evidence="2" type="ORF">OsJ_21670</name>
</gene>
<dbReference type="EMBL" id="CM000143">
    <property type="protein sequence ID" value="EAZ37330.1"/>
    <property type="molecule type" value="Genomic_DNA"/>
</dbReference>
<dbReference type="Pfam" id="PF07911">
    <property type="entry name" value="DUF1677"/>
    <property type="match status" value="1"/>
</dbReference>
<dbReference type="AlphaFoldDB" id="A3BCP1"/>
<dbReference type="Proteomes" id="UP000007752">
    <property type="component" value="Chromosome 6"/>
</dbReference>
<evidence type="ECO:0000313" key="3">
    <source>
        <dbReference type="EMBL" id="EEE65870.1"/>
    </source>
</evidence>
<feature type="region of interest" description="Disordered" evidence="1">
    <location>
        <begin position="127"/>
        <end position="154"/>
    </location>
</feature>